<proteinExistence type="predicted"/>
<feature type="transmembrane region" description="Helical" evidence="5">
    <location>
        <begin position="315"/>
        <end position="335"/>
    </location>
</feature>
<gene>
    <name evidence="7" type="ORF">GCM10007857_77410</name>
</gene>
<evidence type="ECO:0000256" key="3">
    <source>
        <dbReference type="ARBA" id="ARBA00022989"/>
    </source>
</evidence>
<evidence type="ECO:0000313" key="7">
    <source>
        <dbReference type="EMBL" id="GLR91025.1"/>
    </source>
</evidence>
<name>A0ABQ6B9J6_9BRAD</name>
<protein>
    <recommendedName>
        <fullName evidence="6">O-antigen ligase-related domain-containing protein</fullName>
    </recommendedName>
</protein>
<evidence type="ECO:0000256" key="1">
    <source>
        <dbReference type="ARBA" id="ARBA00004141"/>
    </source>
</evidence>
<feature type="transmembrane region" description="Helical" evidence="5">
    <location>
        <begin position="217"/>
        <end position="237"/>
    </location>
</feature>
<dbReference type="InterPro" id="IPR007016">
    <property type="entry name" value="O-antigen_ligase-rel_domated"/>
</dbReference>
<evidence type="ECO:0000259" key="6">
    <source>
        <dbReference type="Pfam" id="PF04932"/>
    </source>
</evidence>
<dbReference type="PANTHER" id="PTHR37422:SF23">
    <property type="entry name" value="TEICHURONIC ACID BIOSYNTHESIS PROTEIN TUAE"/>
    <property type="match status" value="1"/>
</dbReference>
<dbReference type="Proteomes" id="UP001156905">
    <property type="component" value="Unassembled WGS sequence"/>
</dbReference>
<accession>A0ABQ6B9J6</accession>
<organism evidence="7 8">
    <name type="scientific">Bradyrhizobium iriomotense</name>
    <dbReference type="NCBI Taxonomy" id="441950"/>
    <lineage>
        <taxon>Bacteria</taxon>
        <taxon>Pseudomonadati</taxon>
        <taxon>Pseudomonadota</taxon>
        <taxon>Alphaproteobacteria</taxon>
        <taxon>Hyphomicrobiales</taxon>
        <taxon>Nitrobacteraceae</taxon>
        <taxon>Bradyrhizobium</taxon>
    </lineage>
</organism>
<evidence type="ECO:0000256" key="5">
    <source>
        <dbReference type="SAM" id="Phobius"/>
    </source>
</evidence>
<feature type="transmembrane region" description="Helical" evidence="5">
    <location>
        <begin position="145"/>
        <end position="165"/>
    </location>
</feature>
<feature type="transmembrane region" description="Helical" evidence="5">
    <location>
        <begin position="61"/>
        <end position="80"/>
    </location>
</feature>
<dbReference type="InterPro" id="IPR051533">
    <property type="entry name" value="WaaL-like"/>
</dbReference>
<feature type="transmembrane region" description="Helical" evidence="5">
    <location>
        <begin position="439"/>
        <end position="457"/>
    </location>
</feature>
<keyword evidence="4 5" id="KW-0472">Membrane</keyword>
<evidence type="ECO:0000256" key="2">
    <source>
        <dbReference type="ARBA" id="ARBA00022692"/>
    </source>
</evidence>
<evidence type="ECO:0000256" key="4">
    <source>
        <dbReference type="ARBA" id="ARBA00023136"/>
    </source>
</evidence>
<feature type="domain" description="O-antigen ligase-related" evidence="6">
    <location>
        <begin position="273"/>
        <end position="415"/>
    </location>
</feature>
<dbReference type="PANTHER" id="PTHR37422">
    <property type="entry name" value="TEICHURONIC ACID BIOSYNTHESIS PROTEIN TUAE"/>
    <property type="match status" value="1"/>
</dbReference>
<feature type="transmembrane region" description="Helical" evidence="5">
    <location>
        <begin position="269"/>
        <end position="286"/>
    </location>
</feature>
<feature type="transmembrane region" description="Helical" evidence="5">
    <location>
        <begin position="174"/>
        <end position="197"/>
    </location>
</feature>
<evidence type="ECO:0000313" key="8">
    <source>
        <dbReference type="Proteomes" id="UP001156905"/>
    </source>
</evidence>
<keyword evidence="3 5" id="KW-1133">Transmembrane helix</keyword>
<dbReference type="EMBL" id="BSOW01000041">
    <property type="protein sequence ID" value="GLR91025.1"/>
    <property type="molecule type" value="Genomic_DNA"/>
</dbReference>
<keyword evidence="2 5" id="KW-0812">Transmembrane</keyword>
<dbReference type="Pfam" id="PF04932">
    <property type="entry name" value="Wzy_C"/>
    <property type="match status" value="1"/>
</dbReference>
<sequence length="487" mass="53160">MERLDPGRGTLINARVDVRFTSDAVSAPGAGRPAYSALLATSGLCVLIALAPLPFGSMDTRIVAAWVSLLSVVLFLAALQALGPRDIAFLCGFTAISLAWIVVISEQLGWTTPVSRHLTAVIWDEASAILAEQLDGSVSVARNQAFFSAGSQIAFFLSILCGYLVGRDRLAAQMLLICFLGSGLAYAIYGLVALVFWPNYFLWHQKYNYLSSLTATFINPNVAASYFGAMTLGWVLFATRFSGHRSNDAPILWWELIRSRLHAASPRKIFYLLACFVMLTATMLTGSRAGSVLALLCLAGAIGTHFRRRLQRRRLLWISPFGAVAFVLVAISIFAPRVNQRFGLQGFFDVGRWETYTSTVEIIKSYPWLGSGLGTFRWIFPSYRSGDVPSYGVWEQAHNTTLELAAEMGLPFMLIMGIGWIAMLAILGRGMLGRDRDAMLPTSAFWIGVLAIAHSQVDFPLQIPGFALAIGPILGMGMAQSFSAKGR</sequence>
<feature type="transmembrane region" description="Helical" evidence="5">
    <location>
        <begin position="292"/>
        <end position="308"/>
    </location>
</feature>
<dbReference type="RefSeq" id="WP_284274132.1">
    <property type="nucleotide sequence ID" value="NZ_BSOW01000041.1"/>
</dbReference>
<comment type="subcellular location">
    <subcellularLocation>
        <location evidence="1">Membrane</location>
        <topology evidence="1">Multi-pass membrane protein</topology>
    </subcellularLocation>
</comment>
<feature type="transmembrane region" description="Helical" evidence="5">
    <location>
        <begin position="87"/>
        <end position="105"/>
    </location>
</feature>
<reference evidence="8" key="1">
    <citation type="journal article" date="2019" name="Int. J. Syst. Evol. Microbiol.">
        <title>The Global Catalogue of Microorganisms (GCM) 10K type strain sequencing project: providing services to taxonomists for standard genome sequencing and annotation.</title>
        <authorList>
            <consortium name="The Broad Institute Genomics Platform"/>
            <consortium name="The Broad Institute Genome Sequencing Center for Infectious Disease"/>
            <person name="Wu L."/>
            <person name="Ma J."/>
        </authorList>
    </citation>
    <scope>NUCLEOTIDE SEQUENCE [LARGE SCALE GENOMIC DNA]</scope>
    <source>
        <strain evidence="8">NBRC 102520</strain>
    </source>
</reference>
<feature type="transmembrane region" description="Helical" evidence="5">
    <location>
        <begin position="34"/>
        <end position="55"/>
    </location>
</feature>
<feature type="transmembrane region" description="Helical" evidence="5">
    <location>
        <begin position="463"/>
        <end position="482"/>
    </location>
</feature>
<comment type="caution">
    <text evidence="7">The sequence shown here is derived from an EMBL/GenBank/DDBJ whole genome shotgun (WGS) entry which is preliminary data.</text>
</comment>
<feature type="transmembrane region" description="Helical" evidence="5">
    <location>
        <begin position="408"/>
        <end position="427"/>
    </location>
</feature>
<keyword evidence="8" id="KW-1185">Reference proteome</keyword>